<organism evidence="1 2">
    <name type="scientific">Chrysophaeum taylorii</name>
    <dbReference type="NCBI Taxonomy" id="2483200"/>
    <lineage>
        <taxon>Eukaryota</taxon>
        <taxon>Sar</taxon>
        <taxon>Stramenopiles</taxon>
        <taxon>Ochrophyta</taxon>
        <taxon>Pelagophyceae</taxon>
        <taxon>Pelagomonadales</taxon>
        <taxon>Pelagomonadaceae</taxon>
        <taxon>Chrysophaeum</taxon>
    </lineage>
</organism>
<reference evidence="1" key="1">
    <citation type="submission" date="2023-01" db="EMBL/GenBank/DDBJ databases">
        <title>Metagenome sequencing of chrysophaentin producing Chrysophaeum taylorii.</title>
        <authorList>
            <person name="Davison J."/>
            <person name="Bewley C."/>
        </authorList>
    </citation>
    <scope>NUCLEOTIDE SEQUENCE</scope>
    <source>
        <strain evidence="1">NIES-1699</strain>
    </source>
</reference>
<keyword evidence="2" id="KW-1185">Reference proteome</keyword>
<dbReference type="EMBL" id="JAQMWT010000161">
    <property type="protein sequence ID" value="KAJ8608748.1"/>
    <property type="molecule type" value="Genomic_DNA"/>
</dbReference>
<dbReference type="Proteomes" id="UP001230188">
    <property type="component" value="Unassembled WGS sequence"/>
</dbReference>
<accession>A0AAD7UJU0</accession>
<gene>
    <name evidence="1" type="ORF">CTAYLR_007816</name>
</gene>
<dbReference type="AlphaFoldDB" id="A0AAD7UJU0"/>
<name>A0AAD7UJU0_9STRA</name>
<sequence length="207" mass="22488">MIRQLVLIAASAVALRVPGPGRLQRLIFRKKTIAEPLTTAGTNETAVLVLPELANATTVTTLPEIQQNTTASLEQFSKFDEFLFEWGLKEDPRIPEECRVAPIDRIKSSGRAGVAAYALTEGAFWLSSVPLAVAAVAYTTGSLPDVSTLEGKEQIAGYVFAFTTFARTIVPLRIALALALAPWCDRNIIQKFFPAVPPSDDCELPEE</sequence>
<protein>
    <submittedName>
        <fullName evidence="1">Uncharacterized protein</fullName>
    </submittedName>
</protein>
<proteinExistence type="predicted"/>
<evidence type="ECO:0000313" key="1">
    <source>
        <dbReference type="EMBL" id="KAJ8608748.1"/>
    </source>
</evidence>
<comment type="caution">
    <text evidence="1">The sequence shown here is derived from an EMBL/GenBank/DDBJ whole genome shotgun (WGS) entry which is preliminary data.</text>
</comment>
<evidence type="ECO:0000313" key="2">
    <source>
        <dbReference type="Proteomes" id="UP001230188"/>
    </source>
</evidence>